<protein>
    <submittedName>
        <fullName evidence="2">(spotted green pufferfish) hypothetical protein</fullName>
    </submittedName>
</protein>
<evidence type="ECO:0000313" key="2">
    <source>
        <dbReference type="EMBL" id="CAG05218.1"/>
    </source>
</evidence>
<dbReference type="AlphaFoldDB" id="Q4S2B4"/>
<feature type="compositionally biased region" description="Basic residues" evidence="1">
    <location>
        <begin position="1"/>
        <end position="11"/>
    </location>
</feature>
<evidence type="ECO:0000256" key="1">
    <source>
        <dbReference type="SAM" id="MobiDB-lite"/>
    </source>
</evidence>
<sequence length="30" mass="3487">AERKQKPRVRKAQREQAIRGQEAKKAKPIS</sequence>
<feature type="region of interest" description="Disordered" evidence="1">
    <location>
        <begin position="1"/>
        <end position="30"/>
    </location>
</feature>
<organism evidence="2">
    <name type="scientific">Tetraodon nigroviridis</name>
    <name type="common">Spotted green pufferfish</name>
    <name type="synonym">Chelonodon nigroviridis</name>
    <dbReference type="NCBI Taxonomy" id="99883"/>
    <lineage>
        <taxon>Eukaryota</taxon>
        <taxon>Metazoa</taxon>
        <taxon>Chordata</taxon>
        <taxon>Craniata</taxon>
        <taxon>Vertebrata</taxon>
        <taxon>Euteleostomi</taxon>
        <taxon>Actinopterygii</taxon>
        <taxon>Neopterygii</taxon>
        <taxon>Teleostei</taxon>
        <taxon>Neoteleostei</taxon>
        <taxon>Acanthomorphata</taxon>
        <taxon>Eupercaria</taxon>
        <taxon>Tetraodontiformes</taxon>
        <taxon>Tetradontoidea</taxon>
        <taxon>Tetraodontidae</taxon>
        <taxon>Tetraodon</taxon>
    </lineage>
</organism>
<gene>
    <name evidence="2" type="ORF">GSTENG00025168001</name>
</gene>
<dbReference type="KEGG" id="tng:GSTEN00025168G001"/>
<reference evidence="2" key="2">
    <citation type="submission" date="2004-02" db="EMBL/GenBank/DDBJ databases">
        <authorList>
            <consortium name="Genoscope"/>
            <consortium name="Whitehead Institute Centre for Genome Research"/>
        </authorList>
    </citation>
    <scope>NUCLEOTIDE SEQUENCE</scope>
</reference>
<reference evidence="2" key="1">
    <citation type="journal article" date="2004" name="Nature">
        <title>Genome duplication in the teleost fish Tetraodon nigroviridis reveals the early vertebrate proto-karyotype.</title>
        <authorList>
            <person name="Jaillon O."/>
            <person name="Aury J.-M."/>
            <person name="Brunet F."/>
            <person name="Petit J.-L."/>
            <person name="Stange-Thomann N."/>
            <person name="Mauceli E."/>
            <person name="Bouneau L."/>
            <person name="Fischer C."/>
            <person name="Ozouf-Costaz C."/>
            <person name="Bernot A."/>
            <person name="Nicaud S."/>
            <person name="Jaffe D."/>
            <person name="Fisher S."/>
            <person name="Lutfalla G."/>
            <person name="Dossat C."/>
            <person name="Segurens B."/>
            <person name="Dasilva C."/>
            <person name="Salanoubat M."/>
            <person name="Levy M."/>
            <person name="Boudet N."/>
            <person name="Castellano S."/>
            <person name="Anthouard V."/>
            <person name="Jubin C."/>
            <person name="Castelli V."/>
            <person name="Katinka M."/>
            <person name="Vacherie B."/>
            <person name="Biemont C."/>
            <person name="Skalli Z."/>
            <person name="Cattolico L."/>
            <person name="Poulain J."/>
            <person name="De Berardinis V."/>
            <person name="Cruaud C."/>
            <person name="Duprat S."/>
            <person name="Brottier P."/>
            <person name="Coutanceau J.-P."/>
            <person name="Gouzy J."/>
            <person name="Parra G."/>
            <person name="Lardier G."/>
            <person name="Chapple C."/>
            <person name="McKernan K.J."/>
            <person name="McEwan P."/>
            <person name="Bosak S."/>
            <person name="Kellis M."/>
            <person name="Volff J.-N."/>
            <person name="Guigo R."/>
            <person name="Zody M.C."/>
            <person name="Mesirov J."/>
            <person name="Lindblad-Toh K."/>
            <person name="Birren B."/>
            <person name="Nusbaum C."/>
            <person name="Kahn D."/>
            <person name="Robinson-Rechavi M."/>
            <person name="Laudet V."/>
            <person name="Schachter V."/>
            <person name="Quetier F."/>
            <person name="Saurin W."/>
            <person name="Scarpelli C."/>
            <person name="Wincker P."/>
            <person name="Lander E.S."/>
            <person name="Weissenbach J."/>
            <person name="Roest Crollius H."/>
        </authorList>
    </citation>
    <scope>NUCLEOTIDE SEQUENCE [LARGE SCALE GENOMIC DNA]</scope>
</reference>
<comment type="caution">
    <text evidence="2">The sequence shown here is derived from an EMBL/GenBank/DDBJ whole genome shotgun (WGS) entry which is preliminary data.</text>
</comment>
<accession>Q4S2B4</accession>
<feature type="non-terminal residue" evidence="2">
    <location>
        <position position="1"/>
    </location>
</feature>
<proteinExistence type="predicted"/>
<feature type="compositionally biased region" description="Basic and acidic residues" evidence="1">
    <location>
        <begin position="12"/>
        <end position="30"/>
    </location>
</feature>
<feature type="non-terminal residue" evidence="2">
    <location>
        <position position="30"/>
    </location>
</feature>
<name>Q4S2B4_TETNG</name>
<dbReference type="EMBL" id="CAAE01014764">
    <property type="protein sequence ID" value="CAG05218.1"/>
    <property type="molecule type" value="Genomic_DNA"/>
</dbReference>